<proteinExistence type="predicted"/>
<protein>
    <submittedName>
        <fullName evidence="1">Uncharacterized protein</fullName>
    </submittedName>
</protein>
<evidence type="ECO:0000313" key="1">
    <source>
        <dbReference type="EMBL" id="KAK8521197.1"/>
    </source>
</evidence>
<name>A0ABR2CQ86_9ROSI</name>
<gene>
    <name evidence="1" type="ORF">V6N12_005108</name>
</gene>
<dbReference type="EMBL" id="JBBPBM010000048">
    <property type="protein sequence ID" value="KAK8521197.1"/>
    <property type="molecule type" value="Genomic_DNA"/>
</dbReference>
<accession>A0ABR2CQ86</accession>
<reference evidence="1 2" key="1">
    <citation type="journal article" date="2024" name="G3 (Bethesda)">
        <title>Genome assembly of Hibiscus sabdariffa L. provides insights into metabolisms of medicinal natural products.</title>
        <authorList>
            <person name="Kim T."/>
        </authorList>
    </citation>
    <scope>NUCLEOTIDE SEQUENCE [LARGE SCALE GENOMIC DNA]</scope>
    <source>
        <strain evidence="1">TK-2024</strain>
        <tissue evidence="1">Old leaves</tissue>
    </source>
</reference>
<evidence type="ECO:0000313" key="2">
    <source>
        <dbReference type="Proteomes" id="UP001472677"/>
    </source>
</evidence>
<organism evidence="1 2">
    <name type="scientific">Hibiscus sabdariffa</name>
    <name type="common">roselle</name>
    <dbReference type="NCBI Taxonomy" id="183260"/>
    <lineage>
        <taxon>Eukaryota</taxon>
        <taxon>Viridiplantae</taxon>
        <taxon>Streptophyta</taxon>
        <taxon>Embryophyta</taxon>
        <taxon>Tracheophyta</taxon>
        <taxon>Spermatophyta</taxon>
        <taxon>Magnoliopsida</taxon>
        <taxon>eudicotyledons</taxon>
        <taxon>Gunneridae</taxon>
        <taxon>Pentapetalae</taxon>
        <taxon>rosids</taxon>
        <taxon>malvids</taxon>
        <taxon>Malvales</taxon>
        <taxon>Malvaceae</taxon>
        <taxon>Malvoideae</taxon>
        <taxon>Hibiscus</taxon>
    </lineage>
</organism>
<dbReference type="Proteomes" id="UP001472677">
    <property type="component" value="Unassembled WGS sequence"/>
</dbReference>
<comment type="caution">
    <text evidence="1">The sequence shown here is derived from an EMBL/GenBank/DDBJ whole genome shotgun (WGS) entry which is preliminary data.</text>
</comment>
<keyword evidence="2" id="KW-1185">Reference proteome</keyword>
<sequence>MAVLFRHKPSLKICGSHRSYWKERATYAPDFPCKAVDGAWKNGYSINFEISSRKGNMFSGVSPWKKRSWIMLYLAKDLLQYPFLPCFSLETMKLICGATEDRTCSKSYNATGS</sequence>